<evidence type="ECO:0000256" key="2">
    <source>
        <dbReference type="RuleBase" id="RU000682"/>
    </source>
</evidence>
<dbReference type="PROSITE" id="PS50071">
    <property type="entry name" value="HOMEOBOX_2"/>
    <property type="match status" value="1"/>
</dbReference>
<feature type="compositionally biased region" description="Pro residues" evidence="3">
    <location>
        <begin position="114"/>
        <end position="123"/>
    </location>
</feature>
<dbReference type="InterPro" id="IPR001356">
    <property type="entry name" value="HD"/>
</dbReference>
<feature type="compositionally biased region" description="Polar residues" evidence="3">
    <location>
        <begin position="91"/>
        <end position="100"/>
    </location>
</feature>
<evidence type="ECO:0000256" key="1">
    <source>
        <dbReference type="PROSITE-ProRule" id="PRU00108"/>
    </source>
</evidence>
<dbReference type="GO" id="GO:0005634">
    <property type="term" value="C:nucleus"/>
    <property type="evidence" value="ECO:0007669"/>
    <property type="project" value="UniProtKB-SubCell"/>
</dbReference>
<evidence type="ECO:0000256" key="3">
    <source>
        <dbReference type="SAM" id="MobiDB-lite"/>
    </source>
</evidence>
<dbReference type="GeneTree" id="ENSGT00650000093445"/>
<feature type="compositionally biased region" description="Pro residues" evidence="3">
    <location>
        <begin position="399"/>
        <end position="409"/>
    </location>
</feature>
<dbReference type="AlphaFoldDB" id="A0A8C9JDG2"/>
<feature type="compositionally biased region" description="Basic and acidic residues" evidence="3">
    <location>
        <begin position="639"/>
        <end position="651"/>
    </location>
</feature>
<dbReference type="Ensembl" id="ENSPTIT00000010409.1">
    <property type="protein sequence ID" value="ENSPTIP00000006585.1"/>
    <property type="gene ID" value="ENSPTIG00000008443.1"/>
</dbReference>
<feature type="region of interest" description="Disordered" evidence="3">
    <location>
        <begin position="76"/>
        <end position="207"/>
    </location>
</feature>
<dbReference type="Gene3D" id="1.10.10.60">
    <property type="entry name" value="Homeodomain-like"/>
    <property type="match status" value="1"/>
</dbReference>
<feature type="DNA-binding region" description="Homeobox" evidence="1">
    <location>
        <begin position="245"/>
        <end position="327"/>
    </location>
</feature>
<organism evidence="5 6">
    <name type="scientific">Panthera tigris altaica</name>
    <name type="common">Siberian tiger</name>
    <dbReference type="NCBI Taxonomy" id="74533"/>
    <lineage>
        <taxon>Eukaryota</taxon>
        <taxon>Metazoa</taxon>
        <taxon>Chordata</taxon>
        <taxon>Craniata</taxon>
        <taxon>Vertebrata</taxon>
        <taxon>Euteleostomi</taxon>
        <taxon>Mammalia</taxon>
        <taxon>Eutheria</taxon>
        <taxon>Laurasiatheria</taxon>
        <taxon>Carnivora</taxon>
        <taxon>Feliformia</taxon>
        <taxon>Felidae</taxon>
        <taxon>Pantherinae</taxon>
        <taxon>Panthera</taxon>
    </lineage>
</organism>
<feature type="compositionally biased region" description="Low complexity" evidence="3">
    <location>
        <begin position="588"/>
        <end position="597"/>
    </location>
</feature>
<keyword evidence="6" id="KW-1185">Reference proteome</keyword>
<feature type="region of interest" description="Disordered" evidence="3">
    <location>
        <begin position="327"/>
        <end position="457"/>
    </location>
</feature>
<keyword evidence="1 2" id="KW-0539">Nucleus</keyword>
<dbReference type="GO" id="GO:0000978">
    <property type="term" value="F:RNA polymerase II cis-regulatory region sequence-specific DNA binding"/>
    <property type="evidence" value="ECO:0007669"/>
    <property type="project" value="TreeGrafter"/>
</dbReference>
<proteinExistence type="predicted"/>
<dbReference type="InterPro" id="IPR042988">
    <property type="entry name" value="NOBOX"/>
</dbReference>
<reference evidence="5" key="2">
    <citation type="submission" date="2025-09" db="UniProtKB">
        <authorList>
            <consortium name="Ensembl"/>
        </authorList>
    </citation>
    <scope>IDENTIFICATION</scope>
</reference>
<dbReference type="PANTHER" id="PTHR47060">
    <property type="entry name" value="HOMEOBOX PROTEIN NOBOX"/>
    <property type="match status" value="1"/>
</dbReference>
<dbReference type="Pfam" id="PF00046">
    <property type="entry name" value="Homeodomain"/>
    <property type="match status" value="1"/>
</dbReference>
<evidence type="ECO:0000259" key="4">
    <source>
        <dbReference type="PROSITE" id="PS50071"/>
    </source>
</evidence>
<feature type="region of interest" description="Disordered" evidence="3">
    <location>
        <begin position="506"/>
        <end position="651"/>
    </location>
</feature>
<evidence type="ECO:0000313" key="6">
    <source>
        <dbReference type="Proteomes" id="UP000675900"/>
    </source>
</evidence>
<reference evidence="5" key="1">
    <citation type="submission" date="2025-08" db="UniProtKB">
        <authorList>
            <consortium name="Ensembl"/>
        </authorList>
    </citation>
    <scope>IDENTIFICATION</scope>
</reference>
<dbReference type="CDD" id="cd00086">
    <property type="entry name" value="homeodomain"/>
    <property type="match status" value="1"/>
</dbReference>
<dbReference type="PANTHER" id="PTHR47060:SF1">
    <property type="entry name" value="HOMEOBOX PROTEIN NOBOX"/>
    <property type="match status" value="1"/>
</dbReference>
<dbReference type="Proteomes" id="UP000675900">
    <property type="component" value="Unassembled WGS sequence"/>
</dbReference>
<accession>A0A8C9JDG2</accession>
<feature type="compositionally biased region" description="Basic and acidic residues" evidence="3">
    <location>
        <begin position="327"/>
        <end position="338"/>
    </location>
</feature>
<sequence length="651" mass="69355">SPDLEGTWVMGDKDGFTAQEDRGPCPQLDIHSRVFVCVCTSSSTKFYLTCRLTGLSLAQLQKIPITWVMVPTGQEGGDKPLAAGPKKELRQSSAPCTQDAPSEELPPSCIVPGEKPPSDPPGEPSGTDTRRGGQPSGSGALQKDTPLAPPGPQPPGEGCSFPVKEAKPGKRSYSPASSKQKIPSAAGLASTPSPGVTHSARAAHNPVPCGSGRGPCHLANLLSTLAQNSQNTDQKRSLEVTCQVRKKTRTLYRSDQLEELERIFQEDHYPDSDKRREIAQTVGVTPQRIMVKGAGQLSEPESESLLCSSNTSRVWFQNRRAKWRKVEKLNGKEDKDSPADPAPTGASGQCSSATELPAAVPMDPEPGTFPQEPPLDSLAEPPMLLASEHTLAPTQQSERPPPLFSPPPVRRVNLPFPLGPVPTPQMMPLLLDTPGSDSGHKDGSWGTSVTPPSTCSYLEELEPQDYQQSAQPGPFLFSQAPQSQLYQQPQPQFSYLHPFPFPMPHPLQPLLPDDPLFTSPYGPSAGTSQGYFPGPPPPSGQTVLQPPAGNAGTVPWNDPCFPELPFPGPFCPQALGQPPGGDGYFPDLLPAPYAPALSGQPSPGVTRLPEGARPETGPFLGRAPEEQPAPCVEGPPAAEELRVEEKDSCGP</sequence>
<gene>
    <name evidence="5" type="primary">NOBOX</name>
</gene>
<dbReference type="InterPro" id="IPR009057">
    <property type="entry name" value="Homeodomain-like_sf"/>
</dbReference>
<protein>
    <submittedName>
        <fullName evidence="5">NOBOX oosis homeobox</fullName>
    </submittedName>
</protein>
<dbReference type="GO" id="GO:0000981">
    <property type="term" value="F:DNA-binding transcription factor activity, RNA polymerase II-specific"/>
    <property type="evidence" value="ECO:0007669"/>
    <property type="project" value="TreeGrafter"/>
</dbReference>
<keyword evidence="1 2" id="KW-0371">Homeobox</keyword>
<feature type="domain" description="Homeobox" evidence="4">
    <location>
        <begin position="243"/>
        <end position="326"/>
    </location>
</feature>
<evidence type="ECO:0000313" key="5">
    <source>
        <dbReference type="Ensembl" id="ENSPTIP00000006585.1"/>
    </source>
</evidence>
<feature type="compositionally biased region" description="Polar residues" evidence="3">
    <location>
        <begin position="445"/>
        <end position="456"/>
    </location>
</feature>
<keyword evidence="1 2" id="KW-0238">DNA-binding</keyword>
<name>A0A8C9JDG2_PANTA</name>
<dbReference type="SMART" id="SM00389">
    <property type="entry name" value="HOX"/>
    <property type="match status" value="1"/>
</dbReference>
<dbReference type="SUPFAM" id="SSF46689">
    <property type="entry name" value="Homeodomain-like"/>
    <property type="match status" value="1"/>
</dbReference>
<comment type="subcellular location">
    <subcellularLocation>
        <location evidence="1 2">Nucleus</location>
    </subcellularLocation>
</comment>